<dbReference type="GO" id="GO:0004020">
    <property type="term" value="F:adenylylsulfate kinase activity"/>
    <property type="evidence" value="ECO:0007669"/>
    <property type="project" value="UniProtKB-UniRule"/>
</dbReference>
<dbReference type="InterPro" id="IPR002891">
    <property type="entry name" value="APS"/>
</dbReference>
<evidence type="ECO:0000256" key="3">
    <source>
        <dbReference type="ARBA" id="ARBA00004806"/>
    </source>
</evidence>
<feature type="active site" description="Phosphoserine intermediate" evidence="13">
    <location>
        <position position="110"/>
    </location>
</feature>
<dbReference type="GO" id="GO:0005524">
    <property type="term" value="F:ATP binding"/>
    <property type="evidence" value="ECO:0007669"/>
    <property type="project" value="UniProtKB-UniRule"/>
</dbReference>
<dbReference type="NCBIfam" id="TIGR00455">
    <property type="entry name" value="apsK"/>
    <property type="match status" value="1"/>
</dbReference>
<keyword evidence="7 13" id="KW-0547">Nucleotide-binding</keyword>
<gene>
    <name evidence="13 16" type="primary">cysC</name>
    <name evidence="16" type="ORF">FQV32_02340</name>
</gene>
<sequence length="216" mass="25192">MNNNFKKNIIFQKYEITRIKRERKHGYKSKVIWFTGLSGSGKSTISNILEKILFKNNINTYVLDGDNIRSGLCSDLTFSFVDRNENIRRISEVAKLMLDANIMVLISVISPYKKQRLMASNILGKDNFVEVFIDTPLSICEKRDSKGLYKKSRCNKILNFTGIHSLYEAPEQPDIYLDGTISIKENIKKLIKKLYENNIIFFPYTHKLFEYKNKII</sequence>
<evidence type="ECO:0000256" key="14">
    <source>
        <dbReference type="RuleBase" id="RU004347"/>
    </source>
</evidence>
<dbReference type="InterPro" id="IPR027417">
    <property type="entry name" value="P-loop_NTPase"/>
</dbReference>
<accession>A0A5J6ZF05</accession>
<dbReference type="SUPFAM" id="SSF52540">
    <property type="entry name" value="P-loop containing nucleoside triphosphate hydrolases"/>
    <property type="match status" value="1"/>
</dbReference>
<dbReference type="Proteomes" id="UP000326914">
    <property type="component" value="Chromosome"/>
</dbReference>
<evidence type="ECO:0000256" key="6">
    <source>
        <dbReference type="ARBA" id="ARBA00022679"/>
    </source>
</evidence>
<dbReference type="EMBL" id="CP042426">
    <property type="protein sequence ID" value="QFQ32236.1"/>
    <property type="molecule type" value="Genomic_DNA"/>
</dbReference>
<dbReference type="PANTHER" id="PTHR11055:SF1">
    <property type="entry name" value="PAPS SYNTHETASE, ISOFORM D"/>
    <property type="match status" value="1"/>
</dbReference>
<comment type="pathway">
    <text evidence="3 13 14">Sulfur metabolism; hydrogen sulfide biosynthesis; sulfite from sulfate: step 2/3.</text>
</comment>
<dbReference type="Pfam" id="PF01583">
    <property type="entry name" value="APS_kinase"/>
    <property type="match status" value="1"/>
</dbReference>
<keyword evidence="9 13" id="KW-0067">ATP-binding</keyword>
<dbReference type="GO" id="GO:0000103">
    <property type="term" value="P:sulfate assimilation"/>
    <property type="evidence" value="ECO:0007669"/>
    <property type="project" value="UniProtKB-UniRule"/>
</dbReference>
<dbReference type="CDD" id="cd02027">
    <property type="entry name" value="APSK"/>
    <property type="match status" value="1"/>
</dbReference>
<keyword evidence="8 13" id="KW-0418">Kinase</keyword>
<organism evidence="16 17">
    <name type="scientific">Buchnera aphidicola</name>
    <name type="common">Aphis gossypii</name>
    <dbReference type="NCBI Taxonomy" id="98785"/>
    <lineage>
        <taxon>Bacteria</taxon>
        <taxon>Pseudomonadati</taxon>
        <taxon>Pseudomonadota</taxon>
        <taxon>Gammaproteobacteria</taxon>
        <taxon>Enterobacterales</taxon>
        <taxon>Erwiniaceae</taxon>
        <taxon>Buchnera</taxon>
    </lineage>
</organism>
<dbReference type="Gene3D" id="3.40.50.300">
    <property type="entry name" value="P-loop containing nucleotide triphosphate hydrolases"/>
    <property type="match status" value="1"/>
</dbReference>
<evidence type="ECO:0000256" key="8">
    <source>
        <dbReference type="ARBA" id="ARBA00022777"/>
    </source>
</evidence>
<evidence type="ECO:0000256" key="11">
    <source>
        <dbReference type="ARBA" id="ARBA00031393"/>
    </source>
</evidence>
<evidence type="ECO:0000256" key="4">
    <source>
        <dbReference type="ARBA" id="ARBA00007008"/>
    </source>
</evidence>
<dbReference type="GO" id="GO:0070814">
    <property type="term" value="P:hydrogen sulfide biosynthetic process"/>
    <property type="evidence" value="ECO:0007669"/>
    <property type="project" value="UniProtKB-UniRule"/>
</dbReference>
<dbReference type="HAMAP" id="MF_00065">
    <property type="entry name" value="Adenylyl_sulf_kinase"/>
    <property type="match status" value="1"/>
</dbReference>
<evidence type="ECO:0000256" key="9">
    <source>
        <dbReference type="ARBA" id="ARBA00022840"/>
    </source>
</evidence>
<dbReference type="PANTHER" id="PTHR11055">
    <property type="entry name" value="BIFUNCTIONAL 3'-PHOSPHOADENOSINE 5'-PHOSPHOSULFATE SYNTHASE"/>
    <property type="match status" value="1"/>
</dbReference>
<comment type="similarity">
    <text evidence="4 13 14">Belongs to the APS kinase family.</text>
</comment>
<evidence type="ECO:0000313" key="17">
    <source>
        <dbReference type="Proteomes" id="UP000326914"/>
    </source>
</evidence>
<evidence type="ECO:0000256" key="2">
    <source>
        <dbReference type="ARBA" id="ARBA00002632"/>
    </source>
</evidence>
<evidence type="ECO:0000256" key="10">
    <source>
        <dbReference type="ARBA" id="ARBA00029724"/>
    </source>
</evidence>
<dbReference type="UniPathway" id="UPA00140">
    <property type="reaction ID" value="UER00205"/>
</dbReference>
<evidence type="ECO:0000256" key="12">
    <source>
        <dbReference type="ARBA" id="ARBA00031464"/>
    </source>
</evidence>
<feature type="binding site" evidence="13">
    <location>
        <begin position="36"/>
        <end position="43"/>
    </location>
    <ligand>
        <name>ATP</name>
        <dbReference type="ChEBI" id="CHEBI:30616"/>
    </ligand>
</feature>
<evidence type="ECO:0000256" key="13">
    <source>
        <dbReference type="HAMAP-Rule" id="MF_00065"/>
    </source>
</evidence>
<evidence type="ECO:0000256" key="1">
    <source>
        <dbReference type="ARBA" id="ARBA00001823"/>
    </source>
</evidence>
<reference evidence="16 17" key="1">
    <citation type="submission" date="2019-07" db="EMBL/GenBank/DDBJ databases">
        <title>Buchnera limit thermal tolerance of host aphids.</title>
        <authorList>
            <person name="Zhang B."/>
            <person name="Moran N."/>
        </authorList>
    </citation>
    <scope>NUCLEOTIDE SEQUENCE [LARGE SCALE GENOMIC DNA]</scope>
    <source>
        <strain evidence="16 17">Ago-UT1</strain>
    </source>
</reference>
<dbReference type="EC" id="2.7.1.25" evidence="5 13"/>
<dbReference type="AlphaFoldDB" id="A0A5J6ZF05"/>
<dbReference type="RefSeq" id="WP_158346574.1">
    <property type="nucleotide sequence ID" value="NZ_CP042426.1"/>
</dbReference>
<comment type="function">
    <text evidence="2 13 14">Catalyzes the synthesis of activated sulfate.</text>
</comment>
<dbReference type="InterPro" id="IPR059117">
    <property type="entry name" value="APS_kinase_dom"/>
</dbReference>
<evidence type="ECO:0000256" key="5">
    <source>
        <dbReference type="ARBA" id="ARBA00012121"/>
    </source>
</evidence>
<dbReference type="OrthoDB" id="9804504at2"/>
<comment type="catalytic activity">
    <reaction evidence="1 13 14">
        <text>adenosine 5'-phosphosulfate + ATP = 3'-phosphoadenylyl sulfate + ADP + H(+)</text>
        <dbReference type="Rhea" id="RHEA:24152"/>
        <dbReference type="ChEBI" id="CHEBI:15378"/>
        <dbReference type="ChEBI" id="CHEBI:30616"/>
        <dbReference type="ChEBI" id="CHEBI:58243"/>
        <dbReference type="ChEBI" id="CHEBI:58339"/>
        <dbReference type="ChEBI" id="CHEBI:456216"/>
        <dbReference type="EC" id="2.7.1.25"/>
    </reaction>
</comment>
<evidence type="ECO:0000256" key="7">
    <source>
        <dbReference type="ARBA" id="ARBA00022741"/>
    </source>
</evidence>
<evidence type="ECO:0000313" key="16">
    <source>
        <dbReference type="EMBL" id="QFQ32236.1"/>
    </source>
</evidence>
<protein>
    <recommendedName>
        <fullName evidence="5 13">Adenylyl-sulfate kinase</fullName>
        <ecNumber evidence="5 13">2.7.1.25</ecNumber>
    </recommendedName>
    <alternativeName>
        <fullName evidence="11 13">APS kinase</fullName>
    </alternativeName>
    <alternativeName>
        <fullName evidence="12 13">ATP adenosine-5'-phosphosulfate 3'-phosphotransferase</fullName>
    </alternativeName>
    <alternativeName>
        <fullName evidence="10 13">Adenosine-5'-phosphosulfate kinase</fullName>
    </alternativeName>
</protein>
<proteinExistence type="inferred from homology"/>
<evidence type="ECO:0000259" key="15">
    <source>
        <dbReference type="Pfam" id="PF01583"/>
    </source>
</evidence>
<keyword evidence="6 13" id="KW-0808">Transferase</keyword>
<feature type="domain" description="APS kinase" evidence="15">
    <location>
        <begin position="29"/>
        <end position="178"/>
    </location>
</feature>
<dbReference type="NCBIfam" id="NF003013">
    <property type="entry name" value="PRK03846.1"/>
    <property type="match status" value="1"/>
</dbReference>
<name>A0A5J6ZF05_9GAMM</name>
<keyword evidence="13" id="KW-0597">Phosphoprotein</keyword>